<protein>
    <recommendedName>
        <fullName evidence="1">NAD-dependent epimerase/dehydratase domain-containing protein</fullName>
    </recommendedName>
</protein>
<proteinExistence type="predicted"/>
<dbReference type="Pfam" id="PF01370">
    <property type="entry name" value="Epimerase"/>
    <property type="match status" value="1"/>
</dbReference>
<organism evidence="2 3">
    <name type="scientific">Periconia digitata</name>
    <dbReference type="NCBI Taxonomy" id="1303443"/>
    <lineage>
        <taxon>Eukaryota</taxon>
        <taxon>Fungi</taxon>
        <taxon>Dikarya</taxon>
        <taxon>Ascomycota</taxon>
        <taxon>Pezizomycotina</taxon>
        <taxon>Dothideomycetes</taxon>
        <taxon>Pleosporomycetidae</taxon>
        <taxon>Pleosporales</taxon>
        <taxon>Massarineae</taxon>
        <taxon>Periconiaceae</taxon>
        <taxon>Periconia</taxon>
    </lineage>
</organism>
<accession>A0A9W4U9X8</accession>
<feature type="domain" description="NAD-dependent epimerase/dehydratase" evidence="1">
    <location>
        <begin position="5"/>
        <end position="244"/>
    </location>
</feature>
<dbReference type="Gene3D" id="3.40.50.720">
    <property type="entry name" value="NAD(P)-binding Rossmann-like Domain"/>
    <property type="match status" value="1"/>
</dbReference>
<dbReference type="GO" id="GO:0005737">
    <property type="term" value="C:cytoplasm"/>
    <property type="evidence" value="ECO:0007669"/>
    <property type="project" value="TreeGrafter"/>
</dbReference>
<sequence>MSHNILITGGTGYLGGSLLADLTTANLPPYAHLFALVRNPSQATAMETHYPNVIPLTIDLTSPASITTTIVSHNITIIYHLIDARDTNTPTYFIRGLAAVQKSTGIQTHFLFTTGAKLFSSHAGAPSTDPLPDSSPDMYDLQKRLTTSAPLELARQGTLANTLVVDEASQLGVRAYIFAPCIVYGAGRGAFGNRISIQTVAVVKAAKALGKVVDVNVPGTESSWPVCHIDDNTALYVAILRAALEGRDDVPFGKDGWYLASSGSVAWKQFYEGVAKPMKKMGVVESEQVERWDGDEEALRGMWGAWGHPGEPTLELVRMVIGGECSMTAENGRKIGWKPQYAPEHILETVDEEVSWILENLES</sequence>
<gene>
    <name evidence="2" type="ORF">PDIGIT_LOCUS3903</name>
</gene>
<name>A0A9W4U9X8_9PLEO</name>
<dbReference type="GO" id="GO:0004029">
    <property type="term" value="F:aldehyde dehydrogenase (NAD+) activity"/>
    <property type="evidence" value="ECO:0007669"/>
    <property type="project" value="TreeGrafter"/>
</dbReference>
<evidence type="ECO:0000259" key="1">
    <source>
        <dbReference type="Pfam" id="PF01370"/>
    </source>
</evidence>
<comment type="caution">
    <text evidence="2">The sequence shown here is derived from an EMBL/GenBank/DDBJ whole genome shotgun (WGS) entry which is preliminary data.</text>
</comment>
<dbReference type="OrthoDB" id="10262413at2759"/>
<dbReference type="InterPro" id="IPR051783">
    <property type="entry name" value="NAD(P)-dependent_oxidoreduct"/>
</dbReference>
<keyword evidence="3" id="KW-1185">Reference proteome</keyword>
<evidence type="ECO:0000313" key="2">
    <source>
        <dbReference type="EMBL" id="CAI6327536.1"/>
    </source>
</evidence>
<dbReference type="SUPFAM" id="SSF51735">
    <property type="entry name" value="NAD(P)-binding Rossmann-fold domains"/>
    <property type="match status" value="1"/>
</dbReference>
<dbReference type="PANTHER" id="PTHR48079">
    <property type="entry name" value="PROTEIN YEEZ"/>
    <property type="match status" value="1"/>
</dbReference>
<dbReference type="InterPro" id="IPR001509">
    <property type="entry name" value="Epimerase_deHydtase"/>
</dbReference>
<dbReference type="EMBL" id="CAOQHR010000002">
    <property type="protein sequence ID" value="CAI6327536.1"/>
    <property type="molecule type" value="Genomic_DNA"/>
</dbReference>
<dbReference type="PANTHER" id="PTHR48079:SF6">
    <property type="entry name" value="NAD(P)-BINDING DOMAIN-CONTAINING PROTEIN-RELATED"/>
    <property type="match status" value="1"/>
</dbReference>
<dbReference type="InterPro" id="IPR036291">
    <property type="entry name" value="NAD(P)-bd_dom_sf"/>
</dbReference>
<dbReference type="AlphaFoldDB" id="A0A9W4U9X8"/>
<evidence type="ECO:0000313" key="3">
    <source>
        <dbReference type="Proteomes" id="UP001152607"/>
    </source>
</evidence>
<reference evidence="2" key="1">
    <citation type="submission" date="2023-01" db="EMBL/GenBank/DDBJ databases">
        <authorList>
            <person name="Van Ghelder C."/>
            <person name="Rancurel C."/>
        </authorList>
    </citation>
    <scope>NUCLEOTIDE SEQUENCE</scope>
    <source>
        <strain evidence="2">CNCM I-4278</strain>
    </source>
</reference>
<dbReference type="Proteomes" id="UP001152607">
    <property type="component" value="Unassembled WGS sequence"/>
</dbReference>